<evidence type="ECO:0000313" key="3">
    <source>
        <dbReference type="Proteomes" id="UP000650628"/>
    </source>
</evidence>
<gene>
    <name evidence="2" type="ORF">Pmi06nite_25160</name>
</gene>
<feature type="region of interest" description="Disordered" evidence="1">
    <location>
        <begin position="17"/>
        <end position="62"/>
    </location>
</feature>
<protein>
    <submittedName>
        <fullName evidence="2">Uncharacterized protein</fullName>
    </submittedName>
</protein>
<dbReference type="EMBL" id="BOOO01000013">
    <property type="protein sequence ID" value="GII29074.1"/>
    <property type="molecule type" value="Genomic_DNA"/>
</dbReference>
<comment type="caution">
    <text evidence="2">The sequence shown here is derived from an EMBL/GenBank/DDBJ whole genome shotgun (WGS) entry which is preliminary data.</text>
</comment>
<evidence type="ECO:0000313" key="2">
    <source>
        <dbReference type="EMBL" id="GII29074.1"/>
    </source>
</evidence>
<dbReference type="Proteomes" id="UP000650628">
    <property type="component" value="Unassembled WGS sequence"/>
</dbReference>
<reference evidence="2 3" key="1">
    <citation type="submission" date="2021-01" db="EMBL/GenBank/DDBJ databases">
        <title>Whole genome shotgun sequence of Planotetraspora mira NBRC 15435.</title>
        <authorList>
            <person name="Komaki H."/>
            <person name="Tamura T."/>
        </authorList>
    </citation>
    <scope>NUCLEOTIDE SEQUENCE [LARGE SCALE GENOMIC DNA]</scope>
    <source>
        <strain evidence="2 3">NBRC 15435</strain>
    </source>
</reference>
<name>A0A8J3X6Q8_9ACTN</name>
<evidence type="ECO:0000256" key="1">
    <source>
        <dbReference type="SAM" id="MobiDB-lite"/>
    </source>
</evidence>
<organism evidence="2 3">
    <name type="scientific">Planotetraspora mira</name>
    <dbReference type="NCBI Taxonomy" id="58121"/>
    <lineage>
        <taxon>Bacteria</taxon>
        <taxon>Bacillati</taxon>
        <taxon>Actinomycetota</taxon>
        <taxon>Actinomycetes</taxon>
        <taxon>Streptosporangiales</taxon>
        <taxon>Streptosporangiaceae</taxon>
        <taxon>Planotetraspora</taxon>
    </lineage>
</organism>
<sequence length="62" mass="6292">MDFNGLHGDIRRAAHQALGFARKGDPAPTGIAPTRKTSVTSRSGPVPSPGDTDCSVEGAGDS</sequence>
<dbReference type="AlphaFoldDB" id="A0A8J3X6Q8"/>
<keyword evidence="3" id="KW-1185">Reference proteome</keyword>
<accession>A0A8J3X6Q8</accession>
<proteinExistence type="predicted"/>